<evidence type="ECO:0000256" key="9">
    <source>
        <dbReference type="RuleBase" id="RU000642"/>
    </source>
</evidence>
<dbReference type="SUPFAM" id="SSF46934">
    <property type="entry name" value="UBA-like"/>
    <property type="match status" value="1"/>
</dbReference>
<dbReference type="Gene3D" id="1.10.8.10">
    <property type="entry name" value="DNA helicase RuvA subunit, C-terminal domain"/>
    <property type="match status" value="1"/>
</dbReference>
<protein>
    <recommendedName>
        <fullName evidence="3 8">Elongation factor Ts</fullName>
        <shortName evidence="8">EF-Ts</shortName>
    </recommendedName>
</protein>
<comment type="caution">
    <text evidence="12">The sequence shown here is derived from an EMBL/GenBank/DDBJ whole genome shotgun (WGS) entry which is preliminary data.</text>
</comment>
<dbReference type="NCBIfam" id="TIGR00116">
    <property type="entry name" value="tsf"/>
    <property type="match status" value="1"/>
</dbReference>
<dbReference type="AlphaFoldDB" id="A0A2P8H792"/>
<keyword evidence="6 8" id="KW-0648">Protein biosynthesis</keyword>
<proteinExistence type="inferred from homology"/>
<sequence length="295" mass="32099">MAVTAQMVKELREKTGAGMMDCKKALVETNGDIEAAMDFLREKGLSSASKKADRIAADGTTAILVQGNEAVIYEVNAETDFVAKNEGFQTLVKELGEHLLSVKPASVEEATASTMSNGLTVADHISNAIAKIGEKITLRRFEIRTKSDNDAFGPYLHMGGRIAVLVELENSADSDAARDIAMHVAALNPKYVSRDEVSAEEVDRERKVLTEQALNEGKPENIVAKMVEGRLGKFFEDVCLLDQSFVKNSDQKVRDFAASTGGTVKGFTRYEVGEGIEKRVDNFADEVMSQVNKGN</sequence>
<dbReference type="PANTHER" id="PTHR11741:SF0">
    <property type="entry name" value="ELONGATION FACTOR TS, MITOCHONDRIAL"/>
    <property type="match status" value="1"/>
</dbReference>
<evidence type="ECO:0000313" key="12">
    <source>
        <dbReference type="EMBL" id="PSL42105.1"/>
    </source>
</evidence>
<dbReference type="PROSITE" id="PS01126">
    <property type="entry name" value="EF_TS_1"/>
    <property type="match status" value="1"/>
</dbReference>
<evidence type="ECO:0000313" key="13">
    <source>
        <dbReference type="Proteomes" id="UP000242682"/>
    </source>
</evidence>
<keyword evidence="4 8" id="KW-0963">Cytoplasm</keyword>
<dbReference type="InterPro" id="IPR009060">
    <property type="entry name" value="UBA-like_sf"/>
</dbReference>
<dbReference type="Pfam" id="PF00889">
    <property type="entry name" value="EF_TS"/>
    <property type="match status" value="1"/>
</dbReference>
<dbReference type="GO" id="GO:0003746">
    <property type="term" value="F:translation elongation factor activity"/>
    <property type="evidence" value="ECO:0007669"/>
    <property type="project" value="UniProtKB-UniRule"/>
</dbReference>
<evidence type="ECO:0000256" key="5">
    <source>
        <dbReference type="ARBA" id="ARBA00022768"/>
    </source>
</evidence>
<dbReference type="FunFam" id="1.10.8.10:FF:000001">
    <property type="entry name" value="Elongation factor Ts"/>
    <property type="match status" value="1"/>
</dbReference>
<evidence type="ECO:0000256" key="10">
    <source>
        <dbReference type="RuleBase" id="RU000643"/>
    </source>
</evidence>
<dbReference type="InterPro" id="IPR001816">
    <property type="entry name" value="Transl_elong_EFTs/EF1B"/>
</dbReference>
<feature type="region of interest" description="Involved in Mg(2+) ion dislocation from EF-Tu" evidence="8">
    <location>
        <begin position="79"/>
        <end position="82"/>
    </location>
</feature>
<evidence type="ECO:0000256" key="6">
    <source>
        <dbReference type="ARBA" id="ARBA00022917"/>
    </source>
</evidence>
<feature type="domain" description="Translation elongation factor EFTs/EF1B dimerisation" evidence="11">
    <location>
        <begin position="70"/>
        <end position="274"/>
    </location>
</feature>
<evidence type="ECO:0000256" key="2">
    <source>
        <dbReference type="ARBA" id="ARBA00005532"/>
    </source>
</evidence>
<dbReference type="FunFam" id="1.10.286.20:FF:000003">
    <property type="entry name" value="Elongation factor Ts"/>
    <property type="match status" value="1"/>
</dbReference>
<evidence type="ECO:0000256" key="1">
    <source>
        <dbReference type="ARBA" id="ARBA00004496"/>
    </source>
</evidence>
<comment type="function">
    <text evidence="7 8 9">Associates with the EF-Tu.GDP complex and induces the exchange of GDP to GTP. It remains bound to the aminoacyl-tRNA.EF-Tu.GTP complex up to the GTP hydrolysis stage on the ribosome.</text>
</comment>
<dbReference type="InterPro" id="IPR036402">
    <property type="entry name" value="EF-Ts_dimer_sf"/>
</dbReference>
<dbReference type="SUPFAM" id="SSF54713">
    <property type="entry name" value="Elongation factor Ts (EF-Ts), dimerisation domain"/>
    <property type="match status" value="2"/>
</dbReference>
<dbReference type="Gene3D" id="3.30.479.20">
    <property type="entry name" value="Elongation factor Ts, dimerisation domain"/>
    <property type="match status" value="2"/>
</dbReference>
<dbReference type="InterPro" id="IPR014039">
    <property type="entry name" value="Transl_elong_EFTs/EF1B_dimer"/>
</dbReference>
<dbReference type="CDD" id="cd14275">
    <property type="entry name" value="UBA_EF-Ts"/>
    <property type="match status" value="1"/>
</dbReference>
<name>A0A2P8H792_9BACL</name>
<comment type="similarity">
    <text evidence="2 8 9">Belongs to the EF-Ts family.</text>
</comment>
<dbReference type="RefSeq" id="WP_106531894.1">
    <property type="nucleotide sequence ID" value="NZ_PYAT01000001.1"/>
</dbReference>
<reference evidence="12 13" key="1">
    <citation type="submission" date="2018-03" db="EMBL/GenBank/DDBJ databases">
        <title>Genomic Encyclopedia of Type Strains, Phase III (KMG-III): the genomes of soil and plant-associated and newly described type strains.</title>
        <authorList>
            <person name="Whitman W."/>
        </authorList>
    </citation>
    <scope>NUCLEOTIDE SEQUENCE [LARGE SCALE GENOMIC DNA]</scope>
    <source>
        <strain evidence="12 13">CGMCC 1.12259</strain>
    </source>
</reference>
<keyword evidence="5 8" id="KW-0251">Elongation factor</keyword>
<keyword evidence="13" id="KW-1185">Reference proteome</keyword>
<evidence type="ECO:0000259" key="11">
    <source>
        <dbReference type="Pfam" id="PF00889"/>
    </source>
</evidence>
<comment type="subcellular location">
    <subcellularLocation>
        <location evidence="1 8 10">Cytoplasm</location>
    </subcellularLocation>
</comment>
<evidence type="ECO:0000256" key="7">
    <source>
        <dbReference type="ARBA" id="ARBA00025453"/>
    </source>
</evidence>
<gene>
    <name evidence="8" type="primary">tsf</name>
    <name evidence="12" type="ORF">B0H99_101353</name>
</gene>
<dbReference type="InterPro" id="IPR018101">
    <property type="entry name" value="Transl_elong_Ts_CS"/>
</dbReference>
<evidence type="ECO:0000256" key="8">
    <source>
        <dbReference type="HAMAP-Rule" id="MF_00050"/>
    </source>
</evidence>
<dbReference type="OrthoDB" id="9808348at2"/>
<dbReference type="PROSITE" id="PS01127">
    <property type="entry name" value="EF_TS_2"/>
    <property type="match status" value="1"/>
</dbReference>
<organism evidence="12 13">
    <name type="scientific">Planomicrobium soli</name>
    <dbReference type="NCBI Taxonomy" id="1176648"/>
    <lineage>
        <taxon>Bacteria</taxon>
        <taxon>Bacillati</taxon>
        <taxon>Bacillota</taxon>
        <taxon>Bacilli</taxon>
        <taxon>Bacillales</taxon>
        <taxon>Caryophanaceae</taxon>
        <taxon>Planomicrobium</taxon>
    </lineage>
</organism>
<dbReference type="GO" id="GO:0005737">
    <property type="term" value="C:cytoplasm"/>
    <property type="evidence" value="ECO:0007669"/>
    <property type="project" value="UniProtKB-SubCell"/>
</dbReference>
<dbReference type="HAMAP" id="MF_00050">
    <property type="entry name" value="EF_Ts"/>
    <property type="match status" value="1"/>
</dbReference>
<dbReference type="Gene3D" id="1.10.286.20">
    <property type="match status" value="1"/>
</dbReference>
<dbReference type="Proteomes" id="UP000242682">
    <property type="component" value="Unassembled WGS sequence"/>
</dbReference>
<evidence type="ECO:0000256" key="4">
    <source>
        <dbReference type="ARBA" id="ARBA00022490"/>
    </source>
</evidence>
<evidence type="ECO:0000256" key="3">
    <source>
        <dbReference type="ARBA" id="ARBA00016956"/>
    </source>
</evidence>
<dbReference type="EMBL" id="PYAT01000001">
    <property type="protein sequence ID" value="PSL42105.1"/>
    <property type="molecule type" value="Genomic_DNA"/>
</dbReference>
<accession>A0A2P8H792</accession>
<dbReference type="PANTHER" id="PTHR11741">
    <property type="entry name" value="ELONGATION FACTOR TS"/>
    <property type="match status" value="1"/>
</dbReference>